<organism evidence="1 2">
    <name type="scientific">Candidatus Shapirobacteria bacterium CG07_land_8_20_14_0_80_39_18</name>
    <dbReference type="NCBI Taxonomy" id="1974882"/>
    <lineage>
        <taxon>Bacteria</taxon>
        <taxon>Candidatus Shapironibacteriota</taxon>
    </lineage>
</organism>
<evidence type="ECO:0008006" key="3">
    <source>
        <dbReference type="Google" id="ProtNLM"/>
    </source>
</evidence>
<name>A0A2M6YR90_9BACT</name>
<protein>
    <recommendedName>
        <fullName evidence="3">HTH arsR-type domain-containing protein</fullName>
    </recommendedName>
</protein>
<dbReference type="AlphaFoldDB" id="A0A2M6YR90"/>
<evidence type="ECO:0000313" key="1">
    <source>
        <dbReference type="EMBL" id="PIU34688.1"/>
    </source>
</evidence>
<reference evidence="2" key="1">
    <citation type="submission" date="2017-09" db="EMBL/GenBank/DDBJ databases">
        <title>Depth-based differentiation of microbial function through sediment-hosted aquifers and enrichment of novel symbionts in the deep terrestrial subsurface.</title>
        <authorList>
            <person name="Probst A.J."/>
            <person name="Ladd B."/>
            <person name="Jarett J.K."/>
            <person name="Geller-Mcgrath D.E."/>
            <person name="Sieber C.M.K."/>
            <person name="Emerson J.B."/>
            <person name="Anantharaman K."/>
            <person name="Thomas B.C."/>
            <person name="Malmstrom R."/>
            <person name="Stieglmeier M."/>
            <person name="Klingl A."/>
            <person name="Woyke T."/>
            <person name="Ryan C.M."/>
            <person name="Banfield J.F."/>
        </authorList>
    </citation>
    <scope>NUCLEOTIDE SEQUENCE [LARGE SCALE GENOMIC DNA]</scope>
</reference>
<dbReference type="EMBL" id="PEWZ01000096">
    <property type="protein sequence ID" value="PIU34688.1"/>
    <property type="molecule type" value="Genomic_DNA"/>
</dbReference>
<evidence type="ECO:0000313" key="2">
    <source>
        <dbReference type="Proteomes" id="UP000229502"/>
    </source>
</evidence>
<comment type="caution">
    <text evidence="1">The sequence shown here is derived from an EMBL/GenBank/DDBJ whole genome shotgun (WGS) entry which is preliminary data.</text>
</comment>
<accession>A0A2M6YR90</accession>
<proteinExistence type="predicted"/>
<dbReference type="Proteomes" id="UP000229502">
    <property type="component" value="Unassembled WGS sequence"/>
</dbReference>
<gene>
    <name evidence="1" type="ORF">COT03_01985</name>
</gene>
<sequence length="191" mass="22392">MLEDLVISKVRVKLLDIFFANPKEIYHVRGLVRKTGEEINAIRRELFHLESTGVLKKEPRGNRLYYFLNPNYSLYTELLVIVSKETGLGEQIIKNKNRIGKIAFCVFSRKFVKREERREEEVDVLLVGNIVMAELSALIRAEEGKRGKEVNYTVMTNEEFEFRRKRRDPFLLGILESGRVMIIGDEEELFH</sequence>